<dbReference type="InterPro" id="IPR036909">
    <property type="entry name" value="Cyt_c-like_dom_sf"/>
</dbReference>
<accession>A0A7D9D120</accession>
<keyword evidence="1" id="KW-0732">Signal</keyword>
<protein>
    <submittedName>
        <fullName evidence="2">Cytochrome c, class I</fullName>
    </submittedName>
</protein>
<reference evidence="2" key="1">
    <citation type="submission" date="2019-07" db="EMBL/GenBank/DDBJ databases">
        <authorList>
            <person name="Weber M."/>
            <person name="Kostadinov I."/>
            <person name="Kostadinov D I."/>
        </authorList>
    </citation>
    <scope>NUCLEOTIDE SEQUENCE</scope>
    <source>
        <strain evidence="2">Gfbio:sag-sample-b02:053724c1-46a9-4a36-b237-ea2bf867836b</strain>
    </source>
</reference>
<name>A0A7D9D120_9GAMM</name>
<gene>
    <name evidence="2" type="ORF">JTBB02_V1_30017</name>
</gene>
<dbReference type="Gene3D" id="1.10.760.10">
    <property type="entry name" value="Cytochrome c-like domain"/>
    <property type="match status" value="1"/>
</dbReference>
<proteinExistence type="predicted"/>
<feature type="chain" id="PRO_5028423701" evidence="1">
    <location>
        <begin position="32"/>
        <end position="102"/>
    </location>
</feature>
<evidence type="ECO:0000313" key="2">
    <source>
        <dbReference type="EMBL" id="VUX54919.1"/>
    </source>
</evidence>
<sequence>MKIRAFKILIAAAAVASVSLGLLGLERTVQAQDDHAVSQPDPMQFARGAQTWADNCARCHNMRDPKELRDDQWRVVVSHMRVRGGLTGQEARDVLAFLQGSN</sequence>
<evidence type="ECO:0000256" key="1">
    <source>
        <dbReference type="SAM" id="SignalP"/>
    </source>
</evidence>
<organism evidence="2">
    <name type="scientific">uncultured Woeseiaceae bacterium</name>
    <dbReference type="NCBI Taxonomy" id="1983305"/>
    <lineage>
        <taxon>Bacteria</taxon>
        <taxon>Pseudomonadati</taxon>
        <taxon>Pseudomonadota</taxon>
        <taxon>Gammaproteobacteria</taxon>
        <taxon>Woeseiales</taxon>
        <taxon>Woeseiaceae</taxon>
        <taxon>environmental samples</taxon>
    </lineage>
</organism>
<dbReference type="EMBL" id="LR633966">
    <property type="protein sequence ID" value="VUX54919.1"/>
    <property type="molecule type" value="Genomic_DNA"/>
</dbReference>
<dbReference type="AlphaFoldDB" id="A0A7D9D120"/>
<dbReference type="GO" id="GO:0020037">
    <property type="term" value="F:heme binding"/>
    <property type="evidence" value="ECO:0007669"/>
    <property type="project" value="InterPro"/>
</dbReference>
<dbReference type="GO" id="GO:0009055">
    <property type="term" value="F:electron transfer activity"/>
    <property type="evidence" value="ECO:0007669"/>
    <property type="project" value="InterPro"/>
</dbReference>
<feature type="signal peptide" evidence="1">
    <location>
        <begin position="1"/>
        <end position="31"/>
    </location>
</feature>
<dbReference type="SUPFAM" id="SSF46626">
    <property type="entry name" value="Cytochrome c"/>
    <property type="match status" value="1"/>
</dbReference>